<protein>
    <submittedName>
        <fullName evidence="1">Uncharacterized protein</fullName>
    </submittedName>
</protein>
<gene>
    <name evidence="1" type="ORF">L9F63_018728</name>
</gene>
<feature type="non-terminal residue" evidence="1">
    <location>
        <position position="1"/>
    </location>
</feature>
<organism evidence="1 2">
    <name type="scientific">Diploptera punctata</name>
    <name type="common">Pacific beetle cockroach</name>
    <dbReference type="NCBI Taxonomy" id="6984"/>
    <lineage>
        <taxon>Eukaryota</taxon>
        <taxon>Metazoa</taxon>
        <taxon>Ecdysozoa</taxon>
        <taxon>Arthropoda</taxon>
        <taxon>Hexapoda</taxon>
        <taxon>Insecta</taxon>
        <taxon>Pterygota</taxon>
        <taxon>Neoptera</taxon>
        <taxon>Polyneoptera</taxon>
        <taxon>Dictyoptera</taxon>
        <taxon>Blattodea</taxon>
        <taxon>Blaberoidea</taxon>
        <taxon>Blaberidae</taxon>
        <taxon>Diplopterinae</taxon>
        <taxon>Diploptera</taxon>
    </lineage>
</organism>
<sequence length="85" mass="9632">QSYDVTIELCVEGTGTRSANTLDLKNPYFRYTGQAAQPPPGVNHTSPSETYWGQLDAQGARQGLYFYFLTTYGYKIIRLRMIKTT</sequence>
<evidence type="ECO:0000313" key="1">
    <source>
        <dbReference type="EMBL" id="KAJ9587856.1"/>
    </source>
</evidence>
<feature type="non-terminal residue" evidence="1">
    <location>
        <position position="85"/>
    </location>
</feature>
<comment type="caution">
    <text evidence="1">The sequence shown here is derived from an EMBL/GenBank/DDBJ whole genome shotgun (WGS) entry which is preliminary data.</text>
</comment>
<name>A0AAD7ZWA3_DIPPU</name>
<dbReference type="Proteomes" id="UP001233999">
    <property type="component" value="Unassembled WGS sequence"/>
</dbReference>
<reference evidence="1" key="1">
    <citation type="journal article" date="2023" name="IScience">
        <title>Live-bearing cockroach genome reveals convergent evolutionary mechanisms linked to viviparity in insects and beyond.</title>
        <authorList>
            <person name="Fouks B."/>
            <person name="Harrison M.C."/>
            <person name="Mikhailova A.A."/>
            <person name="Marchal E."/>
            <person name="English S."/>
            <person name="Carruthers M."/>
            <person name="Jennings E.C."/>
            <person name="Chiamaka E.L."/>
            <person name="Frigard R.A."/>
            <person name="Pippel M."/>
            <person name="Attardo G.M."/>
            <person name="Benoit J.B."/>
            <person name="Bornberg-Bauer E."/>
            <person name="Tobe S.S."/>
        </authorList>
    </citation>
    <scope>NUCLEOTIDE SEQUENCE</scope>
    <source>
        <strain evidence="1">Stay&amp;Tobe</strain>
    </source>
</reference>
<dbReference type="AlphaFoldDB" id="A0AAD7ZWA3"/>
<dbReference type="EMBL" id="JASPKZ010006058">
    <property type="protein sequence ID" value="KAJ9587856.1"/>
    <property type="molecule type" value="Genomic_DNA"/>
</dbReference>
<accession>A0AAD7ZWA3</accession>
<reference evidence="1" key="2">
    <citation type="submission" date="2023-05" db="EMBL/GenBank/DDBJ databases">
        <authorList>
            <person name="Fouks B."/>
        </authorList>
    </citation>
    <scope>NUCLEOTIDE SEQUENCE</scope>
    <source>
        <strain evidence="1">Stay&amp;Tobe</strain>
        <tissue evidence="1">Testes</tissue>
    </source>
</reference>
<evidence type="ECO:0000313" key="2">
    <source>
        <dbReference type="Proteomes" id="UP001233999"/>
    </source>
</evidence>
<proteinExistence type="predicted"/>
<keyword evidence="2" id="KW-1185">Reference proteome</keyword>